<dbReference type="SMART" id="SM00220">
    <property type="entry name" value="S_TKc"/>
    <property type="match status" value="1"/>
</dbReference>
<evidence type="ECO:0000256" key="5">
    <source>
        <dbReference type="ARBA" id="ARBA00022664"/>
    </source>
</evidence>
<dbReference type="Pfam" id="PF06479">
    <property type="entry name" value="Ribonuc_2-5A"/>
    <property type="match status" value="1"/>
</dbReference>
<dbReference type="FunFam" id="2.130.10.10:FF:001716">
    <property type="entry name" value="Inositol requiring 1-1"/>
    <property type="match status" value="1"/>
</dbReference>
<evidence type="ECO:0000256" key="9">
    <source>
        <dbReference type="ARBA" id="ARBA00022741"/>
    </source>
</evidence>
<evidence type="ECO:0000256" key="12">
    <source>
        <dbReference type="ARBA" id="ARBA00022824"/>
    </source>
</evidence>
<keyword evidence="17 29" id="KW-0472">Membrane</keyword>
<comment type="subcellular location">
    <subcellularLocation>
        <location evidence="1">Endoplasmic reticulum membrane</location>
        <topology evidence="1">Single-pass type I membrane protein</topology>
    </subcellularLocation>
    <subcellularLocation>
        <location evidence="2">Membrane</location>
        <topology evidence="2">Multi-pass membrane protein</topology>
    </subcellularLocation>
</comment>
<keyword evidence="22" id="KW-0834">Unfolded protein response</keyword>
<gene>
    <name evidence="32" type="ORF">VNO77_40476</name>
</gene>
<keyword evidence="11" id="KW-0378">Hydrolase</keyword>
<dbReference type="GO" id="GO:0004521">
    <property type="term" value="F:RNA endonuclease activity"/>
    <property type="evidence" value="ECO:0007669"/>
    <property type="project" value="InterPro"/>
</dbReference>
<dbReference type="EMBL" id="JAYMYQ010000010">
    <property type="protein sequence ID" value="KAK7307425.1"/>
    <property type="molecule type" value="Genomic_DNA"/>
</dbReference>
<keyword evidence="24" id="KW-0927">Auxin signaling pathway</keyword>
<keyword evidence="15 29" id="KW-1133">Transmembrane helix</keyword>
<dbReference type="SUPFAM" id="SSF56112">
    <property type="entry name" value="Protein kinase-like (PK-like)"/>
    <property type="match status" value="1"/>
</dbReference>
<keyword evidence="6" id="KW-0808">Transferase</keyword>
<evidence type="ECO:0000256" key="4">
    <source>
        <dbReference type="ARBA" id="ARBA00022527"/>
    </source>
</evidence>
<dbReference type="GO" id="GO:0009734">
    <property type="term" value="P:auxin-activated signaling pathway"/>
    <property type="evidence" value="ECO:0007669"/>
    <property type="project" value="UniProtKB-KW"/>
</dbReference>
<evidence type="ECO:0000256" key="25">
    <source>
        <dbReference type="ARBA" id="ARBA00047899"/>
    </source>
</evidence>
<evidence type="ECO:0000256" key="2">
    <source>
        <dbReference type="ARBA" id="ARBA00004141"/>
    </source>
</evidence>
<evidence type="ECO:0000256" key="1">
    <source>
        <dbReference type="ARBA" id="ARBA00004115"/>
    </source>
</evidence>
<keyword evidence="13" id="KW-0067">ATP-binding</keyword>
<keyword evidence="16" id="KW-0805">Transcription regulation</keyword>
<evidence type="ECO:0000256" key="28">
    <source>
        <dbReference type="SAM" id="MobiDB-lite"/>
    </source>
</evidence>
<organism evidence="32 33">
    <name type="scientific">Canavalia gladiata</name>
    <name type="common">Sword bean</name>
    <name type="synonym">Dolichos gladiatus</name>
    <dbReference type="NCBI Taxonomy" id="3824"/>
    <lineage>
        <taxon>Eukaryota</taxon>
        <taxon>Viridiplantae</taxon>
        <taxon>Streptophyta</taxon>
        <taxon>Embryophyta</taxon>
        <taxon>Tracheophyta</taxon>
        <taxon>Spermatophyta</taxon>
        <taxon>Magnoliopsida</taxon>
        <taxon>eudicotyledons</taxon>
        <taxon>Gunneridae</taxon>
        <taxon>Pentapetalae</taxon>
        <taxon>rosids</taxon>
        <taxon>fabids</taxon>
        <taxon>Fabales</taxon>
        <taxon>Fabaceae</taxon>
        <taxon>Papilionoideae</taxon>
        <taxon>50 kb inversion clade</taxon>
        <taxon>NPAAA clade</taxon>
        <taxon>indigoferoid/millettioid clade</taxon>
        <taxon>Phaseoleae</taxon>
        <taxon>Canavalia</taxon>
    </lineage>
</organism>
<dbReference type="InterPro" id="IPR011009">
    <property type="entry name" value="Kinase-like_dom_sf"/>
</dbReference>
<feature type="domain" description="KEN" evidence="31">
    <location>
        <begin position="1235"/>
        <end position="1366"/>
    </location>
</feature>
<dbReference type="Gene3D" id="1.10.510.10">
    <property type="entry name" value="Transferase(Phosphotransferase) domain 1"/>
    <property type="match status" value="1"/>
</dbReference>
<proteinExistence type="predicted"/>
<feature type="region of interest" description="Disordered" evidence="28">
    <location>
        <begin position="889"/>
        <end position="914"/>
    </location>
</feature>
<dbReference type="GO" id="GO:0004674">
    <property type="term" value="F:protein serine/threonine kinase activity"/>
    <property type="evidence" value="ECO:0007669"/>
    <property type="project" value="UniProtKB-KW"/>
</dbReference>
<dbReference type="Proteomes" id="UP001367508">
    <property type="component" value="Unassembled WGS sequence"/>
</dbReference>
<feature type="transmembrane region" description="Helical" evidence="29">
    <location>
        <begin position="74"/>
        <end position="95"/>
    </location>
</feature>
<evidence type="ECO:0000256" key="7">
    <source>
        <dbReference type="ARBA" id="ARBA00022692"/>
    </source>
</evidence>
<dbReference type="GO" id="GO:0055085">
    <property type="term" value="P:transmembrane transport"/>
    <property type="evidence" value="ECO:0007669"/>
    <property type="project" value="InterPro"/>
</dbReference>
<name>A0AAN9JXZ3_CANGL</name>
<evidence type="ECO:0000256" key="14">
    <source>
        <dbReference type="ARBA" id="ARBA00022859"/>
    </source>
</evidence>
<evidence type="ECO:0000256" key="15">
    <source>
        <dbReference type="ARBA" id="ARBA00022989"/>
    </source>
</evidence>
<dbReference type="GO" id="GO:0005524">
    <property type="term" value="F:ATP binding"/>
    <property type="evidence" value="ECO:0007669"/>
    <property type="project" value="UniProtKB-KW"/>
</dbReference>
<dbReference type="GO" id="GO:0009751">
    <property type="term" value="P:response to salicylic acid"/>
    <property type="evidence" value="ECO:0007669"/>
    <property type="project" value="UniProtKB-ARBA"/>
</dbReference>
<evidence type="ECO:0000259" key="30">
    <source>
        <dbReference type="PROSITE" id="PS50011"/>
    </source>
</evidence>
<dbReference type="InterPro" id="IPR011047">
    <property type="entry name" value="Quinoprotein_ADH-like_sf"/>
</dbReference>
<evidence type="ECO:0000256" key="17">
    <source>
        <dbReference type="ARBA" id="ARBA00023136"/>
    </source>
</evidence>
<evidence type="ECO:0000256" key="22">
    <source>
        <dbReference type="ARBA" id="ARBA00023230"/>
    </source>
</evidence>
<dbReference type="PROSITE" id="PS50011">
    <property type="entry name" value="PROTEIN_KINASE_DOM"/>
    <property type="match status" value="1"/>
</dbReference>
<keyword evidence="4" id="KW-0723">Serine/threonine-protein kinase</keyword>
<keyword evidence="9" id="KW-0547">Nucleotide-binding</keyword>
<dbReference type="GO" id="GO:0006397">
    <property type="term" value="P:mRNA processing"/>
    <property type="evidence" value="ECO:0007669"/>
    <property type="project" value="UniProtKB-KW"/>
</dbReference>
<dbReference type="PANTHER" id="PTHR13954">
    <property type="entry name" value="IRE1-RELATED"/>
    <property type="match status" value="1"/>
</dbReference>
<keyword evidence="7 29" id="KW-0812">Transmembrane</keyword>
<dbReference type="GO" id="GO:0051082">
    <property type="term" value="F:unfolded protein binding"/>
    <property type="evidence" value="ECO:0007669"/>
    <property type="project" value="TreeGrafter"/>
</dbReference>
<evidence type="ECO:0000256" key="24">
    <source>
        <dbReference type="ARBA" id="ARBA00023294"/>
    </source>
</evidence>
<dbReference type="InterPro" id="IPR004776">
    <property type="entry name" value="Mem_transp_PIN-like"/>
</dbReference>
<dbReference type="InterPro" id="IPR010513">
    <property type="entry name" value="KEN_dom"/>
</dbReference>
<dbReference type="InterPro" id="IPR038357">
    <property type="entry name" value="KEN_sf"/>
</dbReference>
<dbReference type="PROSITE" id="PS00108">
    <property type="entry name" value="PROTEIN_KINASE_ST"/>
    <property type="match status" value="1"/>
</dbReference>
<dbReference type="EC" id="2.7.11.1" evidence="3"/>
<dbReference type="FunFam" id="3.30.200.20:FF:000077">
    <property type="entry name" value="Putative Serine/threonine-protein kinase/endoribonuclease IRE1"/>
    <property type="match status" value="1"/>
</dbReference>
<evidence type="ECO:0000256" key="21">
    <source>
        <dbReference type="ARBA" id="ARBA00023187"/>
    </source>
</evidence>
<keyword evidence="21" id="KW-0508">mRNA splicing</keyword>
<protein>
    <recommendedName>
        <fullName evidence="3">non-specific serine/threonine protein kinase</fullName>
        <ecNumber evidence="3">2.7.11.1</ecNumber>
    </recommendedName>
</protein>
<comment type="subunit">
    <text evidence="27">Homodimer; disulfide-linked. Dimer formation is driven by hydrophobic interactions within the N-terminal luminal domains and stabilized by disulfide bridges.</text>
</comment>
<evidence type="ECO:0000256" key="16">
    <source>
        <dbReference type="ARBA" id="ARBA00023015"/>
    </source>
</evidence>
<dbReference type="InterPro" id="IPR008271">
    <property type="entry name" value="Ser/Thr_kinase_AS"/>
</dbReference>
<dbReference type="GO" id="GO:1990604">
    <property type="term" value="C:IRE1-TRAF2-ASK1 complex"/>
    <property type="evidence" value="ECO:0007669"/>
    <property type="project" value="TreeGrafter"/>
</dbReference>
<comment type="caution">
    <text evidence="32">The sequence shown here is derived from an EMBL/GenBank/DDBJ whole genome shotgun (WGS) entry which is preliminary data.</text>
</comment>
<keyword evidence="8" id="KW-0732">Signal</keyword>
<dbReference type="Pfam" id="PF03547">
    <property type="entry name" value="Mem_trans"/>
    <property type="match status" value="1"/>
</dbReference>
<dbReference type="Gene3D" id="3.30.200.20">
    <property type="entry name" value="Phosphorylase Kinase, domain 1"/>
    <property type="match status" value="1"/>
</dbReference>
<evidence type="ECO:0000256" key="3">
    <source>
        <dbReference type="ARBA" id="ARBA00012513"/>
    </source>
</evidence>
<keyword evidence="10" id="KW-0418">Kinase</keyword>
<keyword evidence="5" id="KW-0507">mRNA processing</keyword>
<keyword evidence="20" id="KW-0325">Glycoprotein</keyword>
<sequence>MGFLQLLEVASMPILQVLLISALGALMATEYFNNLLSADTRKALNKIVFLIFTPSLVFSSFAKSVSLQDMISWWFMPVNVGLTFLIGGILGWIIVKLLKPNVKVEGLIIAACSSGNLGNLPIVIIPAICDQKGGPFGSGDACRSKALSYASFSMALGGIFIWTYTYQIVRSRSMRFKALQSAEILKEPNKDIDATAETLLLKDKDNETTIEVPTSTYTGDTENQIIVDQDQSNVSKKGEESSWHRMVEVLGHFLAELMSPPGIATFFGFIFGAVAWLRNLIIGDNAPFGVIQDTLQLLGNGTIPCITLLLGGNLTQGLKTSSITTLTLISTIIARFFLLPLIGLFIVKAAANFGFLPIDPLFQYVLVMQYTMPPAMNISTMAQLFDVGTEECSVILLWTYGAAVIALTAWSTFLLTLSNKQHSLEDERCKADFFHILCSSQGTSHIRFRKNRLFDVPSLFFQTRQMKFGVSTALILLLFFFFFFFSCIADLSTSQSQLSPLHTHFSQSLLPLPPTPKPATALIAALDGTIYLVDSASGRVIWSFSTGSPIYHSYHSPINNNHPNNNNNASGLISGLIECGDDWELIVHDTHFGKMRLSESVADYVAYTPTVTKDGAVILGSKRNTVFEVNAKTGRLVRSYSATDFGNASGIMRSDGHSVRTIPGIKNNELADPAQLDIPEFLLKIIRTDYFLQSVGPGSGIVLWTMTVAEFKAVLLCQHNENTFDEYVSDGGLDFAMPYACQDRKLKEVYRQRKNILLESANPERLSGAYQENEMLPMPASYLMLPSRSDIDRLGTDGNMMLPLPMPNSLPSLPSKMGFYDSNDNAVVLAQPLVGTREVHSNMVIEWTTALPLMFLMVFVLGFLIFYHHLVDKNKFISKDQNNVLNLKVSPPRKKKARKSGKNNAIDDKQDKHLSSTENIMMHKEADSEAFLHFNKGDGRRIGKLFVSNKEIAKGSNGTIVLEGTYEGRAVAVKRLVQAHHDVAHKEIQNLIASDRHPNIVRWYGVEYDHDFVYLALERCTCNMDDLIHIYSDISENSAFSKDQYSNFLKNDQMEILKDDIQHLWKANGYPSPLLLRLMRDVVSGLAHLHELGIIHRDLKPQNVLIIKEKSLYAKLSDMGISKRLLEDMSSLGHSTTGCGSSGWQAPEQLVQGRQTRAVDLFSLGCVLFFCMTAGRHPFGERLERDVNIVKNQKDLFLVEFIPEAEDLISSLLNPDPDLRPKAIEVLHHPLFWSSDTRLSFLRDVSDRVELEDRETASDLLKALESIAPVALGAKWDEKLETTFLTNIGRYRRYKFDSVRDLLRVMRNKLNHYRELPQEIQELIGPVPEGFNDYFASRFPKLLIEVYKVICKSCRDDECFQRYFGDIN</sequence>
<feature type="transmembrane region" description="Helical" evidence="29">
    <location>
        <begin position="44"/>
        <end position="62"/>
    </location>
</feature>
<feature type="transmembrane region" description="Helical" evidence="29">
    <location>
        <begin position="12"/>
        <end position="32"/>
    </location>
</feature>
<feature type="transmembrane region" description="Helical" evidence="29">
    <location>
        <begin position="107"/>
        <end position="128"/>
    </location>
</feature>
<feature type="transmembrane region" description="Helical" evidence="29">
    <location>
        <begin position="148"/>
        <end position="169"/>
    </location>
</feature>
<dbReference type="InterPro" id="IPR015943">
    <property type="entry name" value="WD40/YVTN_repeat-like_dom_sf"/>
</dbReference>
<evidence type="ECO:0000256" key="29">
    <source>
        <dbReference type="SAM" id="Phobius"/>
    </source>
</evidence>
<dbReference type="SMART" id="SM00564">
    <property type="entry name" value="PQQ"/>
    <property type="match status" value="2"/>
</dbReference>
<feature type="transmembrane region" description="Helical" evidence="29">
    <location>
        <begin position="395"/>
        <end position="417"/>
    </location>
</feature>
<dbReference type="GO" id="GO:0036498">
    <property type="term" value="P:IRE1-mediated unfolded protein response"/>
    <property type="evidence" value="ECO:0007669"/>
    <property type="project" value="TreeGrafter"/>
</dbReference>
<evidence type="ECO:0000256" key="19">
    <source>
        <dbReference type="ARBA" id="ARBA00023163"/>
    </source>
</evidence>
<feature type="transmembrane region" description="Helical" evidence="29">
    <location>
        <begin position="847"/>
        <end position="867"/>
    </location>
</feature>
<dbReference type="GO" id="GO:0042742">
    <property type="term" value="P:defense response to bacterium"/>
    <property type="evidence" value="ECO:0007669"/>
    <property type="project" value="UniProtKB-ARBA"/>
</dbReference>
<comment type="catalytic activity">
    <reaction evidence="26">
        <text>L-seryl-[protein] + ATP = O-phospho-L-seryl-[protein] + ADP + H(+)</text>
        <dbReference type="Rhea" id="RHEA:17989"/>
        <dbReference type="Rhea" id="RHEA-COMP:9863"/>
        <dbReference type="Rhea" id="RHEA-COMP:11604"/>
        <dbReference type="ChEBI" id="CHEBI:15378"/>
        <dbReference type="ChEBI" id="CHEBI:29999"/>
        <dbReference type="ChEBI" id="CHEBI:30616"/>
        <dbReference type="ChEBI" id="CHEBI:83421"/>
        <dbReference type="ChEBI" id="CHEBI:456216"/>
        <dbReference type="EC" id="2.7.11.1"/>
    </reaction>
</comment>
<evidence type="ECO:0000256" key="20">
    <source>
        <dbReference type="ARBA" id="ARBA00023180"/>
    </source>
</evidence>
<dbReference type="SMART" id="SM00580">
    <property type="entry name" value="PUG"/>
    <property type="match status" value="1"/>
</dbReference>
<dbReference type="PROSITE" id="PS51392">
    <property type="entry name" value="KEN"/>
    <property type="match status" value="1"/>
</dbReference>
<evidence type="ECO:0000256" key="13">
    <source>
        <dbReference type="ARBA" id="ARBA00022840"/>
    </source>
</evidence>
<dbReference type="PANTHER" id="PTHR13954:SF6">
    <property type="entry name" value="NON-SPECIFIC SERINE_THREONINE PROTEIN KINASE"/>
    <property type="match status" value="1"/>
</dbReference>
<evidence type="ECO:0000256" key="10">
    <source>
        <dbReference type="ARBA" id="ARBA00022777"/>
    </source>
</evidence>
<dbReference type="Gene3D" id="1.20.1440.180">
    <property type="entry name" value="KEN domain"/>
    <property type="match status" value="1"/>
</dbReference>
<evidence type="ECO:0000313" key="33">
    <source>
        <dbReference type="Proteomes" id="UP001367508"/>
    </source>
</evidence>
<dbReference type="Gene3D" id="2.130.10.10">
    <property type="entry name" value="YVTN repeat-like/Quinoprotein amine dehydrogenase"/>
    <property type="match status" value="1"/>
</dbReference>
<evidence type="ECO:0000256" key="8">
    <source>
        <dbReference type="ARBA" id="ARBA00022729"/>
    </source>
</evidence>
<feature type="domain" description="Protein kinase" evidence="30">
    <location>
        <begin position="946"/>
        <end position="1232"/>
    </location>
</feature>
<dbReference type="GO" id="GO:0016787">
    <property type="term" value="F:hydrolase activity"/>
    <property type="evidence" value="ECO:0007669"/>
    <property type="project" value="UniProtKB-KW"/>
</dbReference>
<comment type="catalytic activity">
    <reaction evidence="25">
        <text>L-threonyl-[protein] + ATP = O-phospho-L-threonyl-[protein] + ADP + H(+)</text>
        <dbReference type="Rhea" id="RHEA:46608"/>
        <dbReference type="Rhea" id="RHEA-COMP:11060"/>
        <dbReference type="Rhea" id="RHEA-COMP:11605"/>
        <dbReference type="ChEBI" id="CHEBI:15378"/>
        <dbReference type="ChEBI" id="CHEBI:30013"/>
        <dbReference type="ChEBI" id="CHEBI:30616"/>
        <dbReference type="ChEBI" id="CHEBI:61977"/>
        <dbReference type="ChEBI" id="CHEBI:456216"/>
        <dbReference type="EC" id="2.7.11.1"/>
    </reaction>
</comment>
<feature type="transmembrane region" description="Helical" evidence="29">
    <location>
        <begin position="468"/>
        <end position="485"/>
    </location>
</feature>
<feature type="transmembrane region" description="Helical" evidence="29">
    <location>
        <begin position="326"/>
        <end position="347"/>
    </location>
</feature>
<keyword evidence="14" id="KW-0391">Immunity</keyword>
<keyword evidence="33" id="KW-1185">Reference proteome</keyword>
<dbReference type="SUPFAM" id="SSF50998">
    <property type="entry name" value="Quinoprotein alcohol dehydrogenase-like"/>
    <property type="match status" value="1"/>
</dbReference>
<dbReference type="FunFam" id="1.20.1440.180:FF:000002">
    <property type="entry name" value="Serine/threonine-protein kinase/endoribonuclease IRE1"/>
    <property type="match status" value="1"/>
</dbReference>
<evidence type="ECO:0000313" key="32">
    <source>
        <dbReference type="EMBL" id="KAK7307425.1"/>
    </source>
</evidence>
<keyword evidence="12" id="KW-0256">Endoplasmic reticulum</keyword>
<evidence type="ECO:0000256" key="23">
    <source>
        <dbReference type="ARBA" id="ARBA00023268"/>
    </source>
</evidence>
<evidence type="ECO:0000256" key="26">
    <source>
        <dbReference type="ARBA" id="ARBA00048679"/>
    </source>
</evidence>
<dbReference type="FunFam" id="1.10.510.10:FF:000463">
    <property type="entry name" value="Serine/threonine-protein kinase/endoribonuclease IRE1a"/>
    <property type="match status" value="1"/>
</dbReference>
<dbReference type="CDD" id="cd10422">
    <property type="entry name" value="RNase_Ire1"/>
    <property type="match status" value="1"/>
</dbReference>
<feature type="compositionally biased region" description="Basic residues" evidence="28">
    <location>
        <begin position="891"/>
        <end position="901"/>
    </location>
</feature>
<dbReference type="InterPro" id="IPR045133">
    <property type="entry name" value="IRE1/2-like"/>
</dbReference>
<feature type="transmembrane region" description="Helical" evidence="29">
    <location>
        <begin position="253"/>
        <end position="277"/>
    </location>
</feature>
<keyword evidence="19" id="KW-0804">Transcription</keyword>
<keyword evidence="23" id="KW-0511">Multifunctional enzyme</keyword>
<dbReference type="InterPro" id="IPR018391">
    <property type="entry name" value="PQQ_b-propeller_rpt"/>
</dbReference>
<dbReference type="GO" id="GO:0008380">
    <property type="term" value="P:RNA splicing"/>
    <property type="evidence" value="ECO:0007669"/>
    <property type="project" value="UniProtKB-KW"/>
</dbReference>
<dbReference type="Pfam" id="PF00069">
    <property type="entry name" value="Pkinase"/>
    <property type="match status" value="1"/>
</dbReference>
<evidence type="ECO:0000259" key="31">
    <source>
        <dbReference type="PROSITE" id="PS51392"/>
    </source>
</evidence>
<feature type="compositionally biased region" description="Basic and acidic residues" evidence="28">
    <location>
        <begin position="905"/>
        <end position="914"/>
    </location>
</feature>
<evidence type="ECO:0000256" key="6">
    <source>
        <dbReference type="ARBA" id="ARBA00022679"/>
    </source>
</evidence>
<dbReference type="InterPro" id="IPR000719">
    <property type="entry name" value="Prot_kinase_dom"/>
</dbReference>
<evidence type="ECO:0000256" key="11">
    <source>
        <dbReference type="ARBA" id="ARBA00022801"/>
    </source>
</evidence>
<feature type="transmembrane region" description="Helical" evidence="29">
    <location>
        <begin position="297"/>
        <end position="314"/>
    </location>
</feature>
<evidence type="ECO:0000256" key="18">
    <source>
        <dbReference type="ARBA" id="ARBA00023157"/>
    </source>
</evidence>
<dbReference type="GO" id="GO:0002376">
    <property type="term" value="P:immune system process"/>
    <property type="evidence" value="ECO:0007669"/>
    <property type="project" value="UniProtKB-KW"/>
</dbReference>
<evidence type="ECO:0000256" key="27">
    <source>
        <dbReference type="ARBA" id="ARBA00065357"/>
    </source>
</evidence>
<keyword evidence="18" id="KW-1015">Disulfide bond</keyword>
<accession>A0AAN9JXZ3</accession>
<reference evidence="32 33" key="1">
    <citation type="submission" date="2024-01" db="EMBL/GenBank/DDBJ databases">
        <title>The genomes of 5 underutilized Papilionoideae crops provide insights into root nodulation and disease resistanc.</title>
        <authorList>
            <person name="Jiang F."/>
        </authorList>
    </citation>
    <scope>NUCLEOTIDE SEQUENCE [LARGE SCALE GENOMIC DNA]</scope>
    <source>
        <strain evidence="32">LVBAO_FW01</strain>
        <tissue evidence="32">Leaves</tissue>
    </source>
</reference>